<dbReference type="InterPro" id="IPR017449">
    <property type="entry name" value="Pro-tRNA_synth_II"/>
</dbReference>
<proteinExistence type="inferred from homology"/>
<dbReference type="InterPro" id="IPR033721">
    <property type="entry name" value="ProRS_core_arch_euk"/>
</dbReference>
<dbReference type="EMBL" id="JAHJDP010000116">
    <property type="protein sequence ID" value="MBU2693168.1"/>
    <property type="molecule type" value="Genomic_DNA"/>
</dbReference>
<dbReference type="EC" id="6.1.1.15" evidence="8"/>
<evidence type="ECO:0000256" key="4">
    <source>
        <dbReference type="ARBA" id="ARBA00022917"/>
    </source>
</evidence>
<dbReference type="Gene3D" id="3.30.110.30">
    <property type="entry name" value="C-terminal domain of ProRS"/>
    <property type="match status" value="1"/>
</dbReference>
<dbReference type="InterPro" id="IPR002314">
    <property type="entry name" value="aa-tRNA-synt_IIb"/>
</dbReference>
<dbReference type="GO" id="GO:0006433">
    <property type="term" value="P:prolyl-tRNA aminoacylation"/>
    <property type="evidence" value="ECO:0007669"/>
    <property type="project" value="UniProtKB-UniRule"/>
</dbReference>
<dbReference type="GO" id="GO:0017101">
    <property type="term" value="C:aminoacyl-tRNA synthetase multienzyme complex"/>
    <property type="evidence" value="ECO:0007669"/>
    <property type="project" value="TreeGrafter"/>
</dbReference>
<dbReference type="PRINTS" id="PR01046">
    <property type="entry name" value="TRNASYNTHPRO"/>
</dbReference>
<evidence type="ECO:0000256" key="2">
    <source>
        <dbReference type="ARBA" id="ARBA00022741"/>
    </source>
</evidence>
<evidence type="ECO:0000256" key="3">
    <source>
        <dbReference type="ARBA" id="ARBA00022840"/>
    </source>
</evidence>
<dbReference type="GO" id="GO:0004827">
    <property type="term" value="F:proline-tRNA ligase activity"/>
    <property type="evidence" value="ECO:0007669"/>
    <property type="project" value="UniProtKB-UniRule"/>
</dbReference>
<evidence type="ECO:0000259" key="9">
    <source>
        <dbReference type="PROSITE" id="PS50862"/>
    </source>
</evidence>
<keyword evidence="4 8" id="KW-0648">Protein biosynthesis</keyword>
<evidence type="ECO:0000256" key="7">
    <source>
        <dbReference type="ARBA" id="ARBA00060806"/>
    </source>
</evidence>
<dbReference type="SUPFAM" id="SSF55681">
    <property type="entry name" value="Class II aaRS and biotin synthetases"/>
    <property type="match status" value="1"/>
</dbReference>
<evidence type="ECO:0000256" key="8">
    <source>
        <dbReference type="HAMAP-Rule" id="MF_01571"/>
    </source>
</evidence>
<comment type="function">
    <text evidence="8">Catalyzes the attachment of proline to tRNA(Pro) in a two-step reaction: proline is first activated by ATP to form Pro-AMP and then transferred to the acceptor end of tRNA(Pro).</text>
</comment>
<dbReference type="InterPro" id="IPR002316">
    <property type="entry name" value="Pro-tRNA-ligase_IIa"/>
</dbReference>
<dbReference type="Gene3D" id="3.40.50.800">
    <property type="entry name" value="Anticodon-binding domain"/>
    <property type="match status" value="1"/>
</dbReference>
<dbReference type="InterPro" id="IPR016061">
    <property type="entry name" value="Pro-tRNA_ligase_II_C"/>
</dbReference>
<dbReference type="CDD" id="cd00862">
    <property type="entry name" value="ProRS_anticodon_zinc"/>
    <property type="match status" value="1"/>
</dbReference>
<dbReference type="Pfam" id="PF09180">
    <property type="entry name" value="ProRS-C_1"/>
    <property type="match status" value="1"/>
</dbReference>
<dbReference type="AlphaFoldDB" id="A0A948RY44"/>
<keyword evidence="1 8" id="KW-0436">Ligase</keyword>
<evidence type="ECO:0000313" key="11">
    <source>
        <dbReference type="Proteomes" id="UP000777784"/>
    </source>
</evidence>
<dbReference type="InterPro" id="IPR045864">
    <property type="entry name" value="aa-tRNA-synth_II/BPL/LPL"/>
</dbReference>
<evidence type="ECO:0000313" key="10">
    <source>
        <dbReference type="EMBL" id="MBU2693168.1"/>
    </source>
</evidence>
<dbReference type="PANTHER" id="PTHR43382:SF2">
    <property type="entry name" value="BIFUNCTIONAL GLUTAMATE_PROLINE--TRNA LIGASE"/>
    <property type="match status" value="1"/>
</dbReference>
<dbReference type="NCBIfam" id="TIGR00408">
    <property type="entry name" value="proS_fam_I"/>
    <property type="match status" value="1"/>
</dbReference>
<keyword evidence="5 8" id="KW-0030">Aminoacyl-tRNA synthetase</keyword>
<reference evidence="10" key="1">
    <citation type="submission" date="2021-05" db="EMBL/GenBank/DDBJ databases">
        <title>Energy efficiency and biological interactions define the core microbiome of deep oligotrophic groundwater.</title>
        <authorList>
            <person name="Mehrshad M."/>
            <person name="Lopez-Fernandez M."/>
            <person name="Bell E."/>
            <person name="Bernier-Latmani R."/>
            <person name="Bertilsson S."/>
            <person name="Dopson M."/>
        </authorList>
    </citation>
    <scope>NUCLEOTIDE SEQUENCE</scope>
    <source>
        <strain evidence="10">Modern_marine.mb.64</strain>
    </source>
</reference>
<dbReference type="Pfam" id="PF00587">
    <property type="entry name" value="tRNA-synt_2b"/>
    <property type="match status" value="1"/>
</dbReference>
<dbReference type="Pfam" id="PF03129">
    <property type="entry name" value="HGTP_anticodon"/>
    <property type="match status" value="1"/>
</dbReference>
<protein>
    <recommendedName>
        <fullName evidence="8">Proline--tRNA ligase</fullName>
        <ecNumber evidence="8">6.1.1.15</ecNumber>
    </recommendedName>
    <alternativeName>
        <fullName evidence="8">Prolyl-tRNA synthetase</fullName>
        <shortName evidence="8">ProRS</shortName>
    </alternativeName>
</protein>
<gene>
    <name evidence="8 10" type="primary">proS</name>
    <name evidence="10" type="ORF">KJ970_19810</name>
</gene>
<keyword evidence="3 8" id="KW-0067">ATP-binding</keyword>
<dbReference type="PROSITE" id="PS50862">
    <property type="entry name" value="AA_TRNA_LIGASE_II"/>
    <property type="match status" value="1"/>
</dbReference>
<dbReference type="SMART" id="SM00946">
    <property type="entry name" value="ProRS-C_1"/>
    <property type="match status" value="1"/>
</dbReference>
<comment type="similarity">
    <text evidence="7 8">Belongs to the class-II aminoacyl-tRNA synthetase family. ProS type 3 subfamily.</text>
</comment>
<accession>A0A948RY44</accession>
<name>A0A948RY44_UNCEI</name>
<dbReference type="InterPro" id="IPR004499">
    <property type="entry name" value="Pro-tRNA-ligase_IIa_arc-type"/>
</dbReference>
<dbReference type="SUPFAM" id="SSF64586">
    <property type="entry name" value="C-terminal domain of ProRS"/>
    <property type="match status" value="1"/>
</dbReference>
<comment type="subcellular location">
    <subcellularLocation>
        <location evidence="8">Cytoplasm</location>
    </subcellularLocation>
</comment>
<dbReference type="GO" id="GO:0005524">
    <property type="term" value="F:ATP binding"/>
    <property type="evidence" value="ECO:0007669"/>
    <property type="project" value="UniProtKB-UniRule"/>
</dbReference>
<dbReference type="Gene3D" id="3.30.930.10">
    <property type="entry name" value="Bira Bifunctional Protein, Domain 2"/>
    <property type="match status" value="1"/>
</dbReference>
<dbReference type="InterPro" id="IPR006195">
    <property type="entry name" value="aa-tRNA-synth_II"/>
</dbReference>
<organism evidence="10 11">
    <name type="scientific">Eiseniibacteriota bacterium</name>
    <dbReference type="NCBI Taxonomy" id="2212470"/>
    <lineage>
        <taxon>Bacteria</taxon>
        <taxon>Candidatus Eiseniibacteriota</taxon>
    </lineage>
</organism>
<dbReference type="GO" id="GO:0005737">
    <property type="term" value="C:cytoplasm"/>
    <property type="evidence" value="ECO:0007669"/>
    <property type="project" value="UniProtKB-SubCell"/>
</dbReference>
<comment type="catalytic activity">
    <reaction evidence="6 8">
        <text>tRNA(Pro) + L-proline + ATP = L-prolyl-tRNA(Pro) + AMP + diphosphate</text>
        <dbReference type="Rhea" id="RHEA:14305"/>
        <dbReference type="Rhea" id="RHEA-COMP:9700"/>
        <dbReference type="Rhea" id="RHEA-COMP:9702"/>
        <dbReference type="ChEBI" id="CHEBI:30616"/>
        <dbReference type="ChEBI" id="CHEBI:33019"/>
        <dbReference type="ChEBI" id="CHEBI:60039"/>
        <dbReference type="ChEBI" id="CHEBI:78442"/>
        <dbReference type="ChEBI" id="CHEBI:78532"/>
        <dbReference type="ChEBI" id="CHEBI:456215"/>
        <dbReference type="EC" id="6.1.1.15"/>
    </reaction>
</comment>
<keyword evidence="2 8" id="KW-0547">Nucleotide-binding</keyword>
<dbReference type="PANTHER" id="PTHR43382">
    <property type="entry name" value="PROLYL-TRNA SYNTHETASE"/>
    <property type="match status" value="1"/>
</dbReference>
<sequence length="478" mass="54592">MAEEGITKRADDFSQWYLDIVLRAQLADYSPVRGCMVIRPNGYAVWELLQKALDTMIKETGHKNAYFPLLIPESFLKREAEHVEGFAPETAVVTHGGGKLLEEPLIIRPTSETIIYDMYSKWIMSYRDLPLLINQWANVVRWEMRTRLFLRTTEFLWQEGHTAHATAEEGEEETLKMLEVYKTLSEDVMAIPVLTGQKTESEKFAGALRTYAIEAMMQDGKALQAGTSHNLGQNFSKVFNVRFQDEQGQMQYCWQTSWGVSTRLIGAVIMAHSDDKGLILPPKLAPTEAVIIPIYKTDDEKRLVMEKARAIEAGLKQRFRLKVDDRDQFTPGWKYADAELIGIPVRIEVGPRDVAKDQAVLVRRDNRQKSFVAISEIDKALRETLDQLQVDLFQKALKHREEKTHQVESWDEFLKTNTEKGGFIEGCWCGSPLCEEKVKEETKATIRVLPFGQDDSNKGPCLVCGKDSPHRVVWSQSY</sequence>
<comment type="subunit">
    <text evidence="8">Homodimer.</text>
</comment>
<dbReference type="FunFam" id="3.30.930.10:FF:000023">
    <property type="entry name" value="Proline--tRNA ligase"/>
    <property type="match status" value="1"/>
</dbReference>
<comment type="caution">
    <text evidence="10">The sequence shown here is derived from an EMBL/GenBank/DDBJ whole genome shotgun (WGS) entry which is preliminary data.</text>
</comment>
<dbReference type="CDD" id="cd00778">
    <property type="entry name" value="ProRS_core_arch_euk"/>
    <property type="match status" value="1"/>
</dbReference>
<dbReference type="InterPro" id="IPR036621">
    <property type="entry name" value="Anticodon-bd_dom_sf"/>
</dbReference>
<comment type="domain">
    <text evidence="8">Consists of three domains: the N-terminal catalytic domain, the anticodon-binding domain and the C-terminal extension.</text>
</comment>
<feature type="domain" description="Aminoacyl-transfer RNA synthetases class-II family profile" evidence="9">
    <location>
        <begin position="33"/>
        <end position="281"/>
    </location>
</feature>
<dbReference type="Proteomes" id="UP000777784">
    <property type="component" value="Unassembled WGS sequence"/>
</dbReference>
<evidence type="ECO:0000256" key="6">
    <source>
        <dbReference type="ARBA" id="ARBA00047671"/>
    </source>
</evidence>
<evidence type="ECO:0000256" key="1">
    <source>
        <dbReference type="ARBA" id="ARBA00022598"/>
    </source>
</evidence>
<dbReference type="HAMAP" id="MF_01571">
    <property type="entry name" value="Pro_tRNA_synth_type3"/>
    <property type="match status" value="1"/>
</dbReference>
<keyword evidence="8" id="KW-0963">Cytoplasm</keyword>
<evidence type="ECO:0000256" key="5">
    <source>
        <dbReference type="ARBA" id="ARBA00023146"/>
    </source>
</evidence>
<dbReference type="SUPFAM" id="SSF52954">
    <property type="entry name" value="Class II aaRS ABD-related"/>
    <property type="match status" value="1"/>
</dbReference>
<dbReference type="InterPro" id="IPR004154">
    <property type="entry name" value="Anticodon-bd"/>
</dbReference>